<sequence length="397" mass="45219">MSLAVCFSFGVSLFIVSRDYSLSLPRIFCVCSCSVCLPACLMLLLSCCIYTYIHIHLFNTLRGTRMSVTLEVIAQSLTLLRQARVLDLAGDTGDAAEMYGAAKTALECVTPYLPRDYANVVHHNIERIDRRLSLITCKERLNEQKAELPLFPIEYVPRQVPGEKISVPIEPMLRVFWLMRRLQVSMRQGAFVSPHLYVAKEVWYQNGGGSVVSHIGIKIRYLTSLCNAMEQLRTVGHLSDIDGVLRVLRNYFKLVEELTGKLAMEIGLYDGAGLQKSKGGRSVRSLFQRGRRAFRSWREKKPSMELYIIWAINALEQTHIFERWFSHFSQMSKSSVVADILQLLRKVVVYLYNAPCTFLLRDMSALVERYHTNCWRGATGVLPVEIKFGCDSRGKLK</sequence>
<evidence type="ECO:0000313" key="1">
    <source>
        <dbReference type="EMBL" id="CCC91205.1"/>
    </source>
</evidence>
<name>G0UP94_TRYCI</name>
<accession>G0UP94</accession>
<dbReference type="VEuPathDB" id="TriTrypDB:TcIL3000_7_40"/>
<dbReference type="AlphaFoldDB" id="G0UP94"/>
<dbReference type="PANTHER" id="PTHR37327:SF1">
    <property type="entry name" value="MICROTUBULE INTERACTING AND TRANSPORT DOMAIN-CONTAINING PROTEIN"/>
    <property type="match status" value="1"/>
</dbReference>
<organism evidence="1">
    <name type="scientific">Trypanosoma congolense (strain IL3000)</name>
    <dbReference type="NCBI Taxonomy" id="1068625"/>
    <lineage>
        <taxon>Eukaryota</taxon>
        <taxon>Discoba</taxon>
        <taxon>Euglenozoa</taxon>
        <taxon>Kinetoplastea</taxon>
        <taxon>Metakinetoplastina</taxon>
        <taxon>Trypanosomatida</taxon>
        <taxon>Trypanosomatidae</taxon>
        <taxon>Trypanosoma</taxon>
        <taxon>Nannomonas</taxon>
    </lineage>
</organism>
<gene>
    <name evidence="1" type="ORF">TCIL3000_7_40</name>
</gene>
<proteinExistence type="predicted"/>
<reference evidence="1" key="1">
    <citation type="journal article" date="2012" name="Proc. Natl. Acad. Sci. U.S.A.">
        <title>Antigenic diversity is generated by distinct evolutionary mechanisms in African trypanosome species.</title>
        <authorList>
            <person name="Jackson A.P."/>
            <person name="Berry A."/>
            <person name="Aslett M."/>
            <person name="Allison H.C."/>
            <person name="Burton P."/>
            <person name="Vavrova-Anderson J."/>
            <person name="Brown R."/>
            <person name="Browne H."/>
            <person name="Corton N."/>
            <person name="Hauser H."/>
            <person name="Gamble J."/>
            <person name="Gilderthorp R."/>
            <person name="Marcello L."/>
            <person name="McQuillan J."/>
            <person name="Otto T.D."/>
            <person name="Quail M.A."/>
            <person name="Sanders M.J."/>
            <person name="van Tonder A."/>
            <person name="Ginger M.L."/>
            <person name="Field M.C."/>
            <person name="Barry J.D."/>
            <person name="Hertz-Fowler C."/>
            <person name="Berriman M."/>
        </authorList>
    </citation>
    <scope>NUCLEOTIDE SEQUENCE</scope>
    <source>
        <strain evidence="1">IL3000</strain>
    </source>
</reference>
<dbReference type="EMBL" id="HE575320">
    <property type="protein sequence ID" value="CCC91205.1"/>
    <property type="molecule type" value="Genomic_DNA"/>
</dbReference>
<protein>
    <submittedName>
        <fullName evidence="1">Uncharacterized protein TCIL3000_7_40</fullName>
    </submittedName>
</protein>
<dbReference type="PANTHER" id="PTHR37327">
    <property type="entry name" value="CHROMOSOME 1, WHOLE GENOME SHOTGUN SEQUENCE"/>
    <property type="match status" value="1"/>
</dbReference>